<proteinExistence type="predicted"/>
<keyword evidence="3" id="KW-1185">Reference proteome</keyword>
<feature type="region of interest" description="Disordered" evidence="1">
    <location>
        <begin position="85"/>
        <end position="113"/>
    </location>
</feature>
<evidence type="ECO:0000313" key="2">
    <source>
        <dbReference type="EMBL" id="ONK76045.1"/>
    </source>
</evidence>
<dbReference type="EMBL" id="CM007383">
    <property type="protein sequence ID" value="ONK76045.1"/>
    <property type="molecule type" value="Genomic_DNA"/>
</dbReference>
<evidence type="ECO:0000313" key="3">
    <source>
        <dbReference type="Proteomes" id="UP000243459"/>
    </source>
</evidence>
<organism evidence="2 3">
    <name type="scientific">Asparagus officinalis</name>
    <name type="common">Garden asparagus</name>
    <dbReference type="NCBI Taxonomy" id="4686"/>
    <lineage>
        <taxon>Eukaryota</taxon>
        <taxon>Viridiplantae</taxon>
        <taxon>Streptophyta</taxon>
        <taxon>Embryophyta</taxon>
        <taxon>Tracheophyta</taxon>
        <taxon>Spermatophyta</taxon>
        <taxon>Magnoliopsida</taxon>
        <taxon>Liliopsida</taxon>
        <taxon>Asparagales</taxon>
        <taxon>Asparagaceae</taxon>
        <taxon>Asparagoideae</taxon>
        <taxon>Asparagus</taxon>
    </lineage>
</organism>
<name>A0A5P1FCD2_ASPOF</name>
<dbReference type="AlphaFoldDB" id="A0A5P1FCD2"/>
<dbReference type="Proteomes" id="UP000243459">
    <property type="component" value="Chromosome 3"/>
</dbReference>
<feature type="compositionally biased region" description="Acidic residues" evidence="1">
    <location>
        <begin position="86"/>
        <end position="98"/>
    </location>
</feature>
<protein>
    <submittedName>
        <fullName evidence="2">Uncharacterized protein</fullName>
    </submittedName>
</protein>
<accession>A0A5P1FCD2</accession>
<dbReference type="Gramene" id="ONK76045">
    <property type="protein sequence ID" value="ONK76045"/>
    <property type="gene ID" value="A4U43_C03F23300"/>
</dbReference>
<gene>
    <name evidence="2" type="ORF">A4U43_C03F23300</name>
</gene>
<evidence type="ECO:0000256" key="1">
    <source>
        <dbReference type="SAM" id="MobiDB-lite"/>
    </source>
</evidence>
<sequence>MVHLKVLFLESEAHWVKVVEEYRNSTLVKVEGSLTCKVGFGYMMRQLPSEIQTPSDYFKYPSWVSGSFDALRDIKMMGGGFVLSKDEDEDEDALEQPDGDSGLPPSLAPGATS</sequence>
<reference evidence="3" key="1">
    <citation type="journal article" date="2017" name="Nat. Commun.">
        <title>The asparagus genome sheds light on the origin and evolution of a young Y chromosome.</title>
        <authorList>
            <person name="Harkess A."/>
            <person name="Zhou J."/>
            <person name="Xu C."/>
            <person name="Bowers J.E."/>
            <person name="Van der Hulst R."/>
            <person name="Ayyampalayam S."/>
            <person name="Mercati F."/>
            <person name="Riccardi P."/>
            <person name="McKain M.R."/>
            <person name="Kakrana A."/>
            <person name="Tang H."/>
            <person name="Ray J."/>
            <person name="Groenendijk J."/>
            <person name="Arikit S."/>
            <person name="Mathioni S.M."/>
            <person name="Nakano M."/>
            <person name="Shan H."/>
            <person name="Telgmann-Rauber A."/>
            <person name="Kanno A."/>
            <person name="Yue Z."/>
            <person name="Chen H."/>
            <person name="Li W."/>
            <person name="Chen Y."/>
            <person name="Xu X."/>
            <person name="Zhang Y."/>
            <person name="Luo S."/>
            <person name="Chen H."/>
            <person name="Gao J."/>
            <person name="Mao Z."/>
            <person name="Pires J.C."/>
            <person name="Luo M."/>
            <person name="Kudrna D."/>
            <person name="Wing R.A."/>
            <person name="Meyers B.C."/>
            <person name="Yi K."/>
            <person name="Kong H."/>
            <person name="Lavrijsen P."/>
            <person name="Sunseri F."/>
            <person name="Falavigna A."/>
            <person name="Ye Y."/>
            <person name="Leebens-Mack J.H."/>
            <person name="Chen G."/>
        </authorList>
    </citation>
    <scope>NUCLEOTIDE SEQUENCE [LARGE SCALE GENOMIC DNA]</scope>
    <source>
        <strain evidence="3">cv. DH0086</strain>
    </source>
</reference>